<protein>
    <submittedName>
        <fullName evidence="1">Uncharacterized protein m398R</fullName>
    </submittedName>
</protein>
<proteinExistence type="predicted"/>
<organismHost>
    <name type="scientific">Paramecium bursaria</name>
    <dbReference type="NCBI Taxonomy" id="74790"/>
</organismHost>
<evidence type="ECO:0000313" key="1">
    <source>
        <dbReference type="EMBL" id="ABT13952.1"/>
    </source>
</evidence>
<dbReference type="Proteomes" id="UP000246715">
    <property type="component" value="Segment"/>
</dbReference>
<sequence length="112" mass="12841">MTAKKLFHKLFTMAMFTSLTIRSLMITRSSTTTASTSRLPCQISQQCRRCMTYSINQSSSVKYAGRILNRYLLFCSGIHVEYAPTRSLSNTILTRMLLYTKILSLERTPQKT</sequence>
<reference evidence="1 2" key="1">
    <citation type="journal article" date="2007" name="Virology">
        <title>Sequence and annotation of the 314-kb MT325 and the 321-kb FR483 viruses that infect Chlorella Pbi.</title>
        <authorList>
            <person name="Fitzgerald L.A."/>
            <person name="Graves M.V."/>
            <person name="Li X."/>
            <person name="Feldblyum T."/>
            <person name="Hartigan J."/>
            <person name="Van Etten J.L."/>
        </authorList>
    </citation>
    <scope>NUCLEOTIDE SEQUENCE [LARGE SCALE GENOMIC DNA]</scope>
    <source>
        <strain evidence="1 2">MT325</strain>
    </source>
</reference>
<accession>A7IUC8</accession>
<evidence type="ECO:0000313" key="2">
    <source>
        <dbReference type="Proteomes" id="UP000246715"/>
    </source>
</evidence>
<dbReference type="EMBL" id="DQ491001">
    <property type="protein sequence ID" value="ABT13952.1"/>
    <property type="molecule type" value="Genomic_DNA"/>
</dbReference>
<name>A7IUC8_PBCVM</name>
<organism evidence="1 2">
    <name type="scientific">Paramecium bursaria Chlorella virus MT325</name>
    <name type="common">PBCV-MT325</name>
    <dbReference type="NCBI Taxonomy" id="346932"/>
    <lineage>
        <taxon>Viruses</taxon>
        <taxon>Varidnaviria</taxon>
        <taxon>Bamfordvirae</taxon>
        <taxon>Nucleocytoviricota</taxon>
        <taxon>Megaviricetes</taxon>
        <taxon>Algavirales</taxon>
        <taxon>Phycodnaviridae</taxon>
        <taxon>Chlorovirus</taxon>
        <taxon>Chlorovirus conductrix</taxon>
        <taxon>Paramecium bursaria Chlorella virus A1</taxon>
    </lineage>
</organism>
<gene>
    <name evidence="1" type="primary">m398R</name>
    <name evidence="1" type="ORF">MT325_m398R</name>
</gene>